<dbReference type="Gene3D" id="1.20.1560.10">
    <property type="entry name" value="ABC transporter type 1, transmembrane domain"/>
    <property type="match status" value="1"/>
</dbReference>
<dbReference type="PROSITE" id="PS00675">
    <property type="entry name" value="SIGMA54_INTERACT_1"/>
    <property type="match status" value="1"/>
</dbReference>
<dbReference type="InterPro" id="IPR003593">
    <property type="entry name" value="AAA+_ATPase"/>
</dbReference>
<gene>
    <name evidence="10" type="ORF">FC46_GL001214</name>
</gene>
<dbReference type="InterPro" id="IPR017871">
    <property type="entry name" value="ABC_transporter-like_CS"/>
</dbReference>
<dbReference type="GO" id="GO:0005524">
    <property type="term" value="F:ATP binding"/>
    <property type="evidence" value="ECO:0007669"/>
    <property type="project" value="UniProtKB-KW"/>
</dbReference>
<dbReference type="EMBL" id="AZFM01000035">
    <property type="protein sequence ID" value="KRL88973.1"/>
    <property type="molecule type" value="Genomic_DNA"/>
</dbReference>
<dbReference type="SUPFAM" id="SSF52540">
    <property type="entry name" value="P-loop containing nucleoside triphosphate hydrolases"/>
    <property type="match status" value="1"/>
</dbReference>
<feature type="transmembrane region" description="Helical" evidence="7">
    <location>
        <begin position="55"/>
        <end position="75"/>
    </location>
</feature>
<dbReference type="InterPro" id="IPR003439">
    <property type="entry name" value="ABC_transporter-like_ATP-bd"/>
</dbReference>
<feature type="transmembrane region" description="Helical" evidence="7">
    <location>
        <begin position="262"/>
        <end position="283"/>
    </location>
</feature>
<dbReference type="AlphaFoldDB" id="A0A0R1U6W2"/>
<feature type="domain" description="ABC transporter" evidence="8">
    <location>
        <begin position="317"/>
        <end position="533"/>
    </location>
</feature>
<dbReference type="RefSeq" id="WP_057799701.1">
    <property type="nucleotide sequence ID" value="NZ_AZFM01000035.1"/>
</dbReference>
<feature type="transmembrane region" description="Helical" evidence="7">
    <location>
        <begin position="120"/>
        <end position="140"/>
    </location>
</feature>
<dbReference type="Gene3D" id="3.40.50.300">
    <property type="entry name" value="P-loop containing nucleotide triphosphate hydrolases"/>
    <property type="match status" value="1"/>
</dbReference>
<evidence type="ECO:0000259" key="8">
    <source>
        <dbReference type="PROSITE" id="PS50893"/>
    </source>
</evidence>
<dbReference type="InterPro" id="IPR027417">
    <property type="entry name" value="P-loop_NTPase"/>
</dbReference>
<dbReference type="GO" id="GO:0034040">
    <property type="term" value="F:ATPase-coupled lipid transmembrane transporter activity"/>
    <property type="evidence" value="ECO:0007669"/>
    <property type="project" value="TreeGrafter"/>
</dbReference>
<organism evidence="10 11">
    <name type="scientific">Lactobacillus kalixensis DSM 16043</name>
    <dbReference type="NCBI Taxonomy" id="1423763"/>
    <lineage>
        <taxon>Bacteria</taxon>
        <taxon>Bacillati</taxon>
        <taxon>Bacillota</taxon>
        <taxon>Bacilli</taxon>
        <taxon>Lactobacillales</taxon>
        <taxon>Lactobacillaceae</taxon>
        <taxon>Lactobacillus</taxon>
    </lineage>
</organism>
<dbReference type="OrthoDB" id="2326711at2"/>
<dbReference type="Pfam" id="PF00005">
    <property type="entry name" value="ABC_tran"/>
    <property type="match status" value="1"/>
</dbReference>
<comment type="caution">
    <text evidence="10">The sequence shown here is derived from an EMBL/GenBank/DDBJ whole genome shotgun (WGS) entry which is preliminary data.</text>
</comment>
<evidence type="ECO:0000256" key="1">
    <source>
        <dbReference type="ARBA" id="ARBA00004651"/>
    </source>
</evidence>
<dbReference type="SUPFAM" id="SSF90123">
    <property type="entry name" value="ABC transporter transmembrane region"/>
    <property type="match status" value="1"/>
</dbReference>
<keyword evidence="3" id="KW-0547">Nucleotide-binding</keyword>
<dbReference type="SMART" id="SM00382">
    <property type="entry name" value="AAA"/>
    <property type="match status" value="1"/>
</dbReference>
<evidence type="ECO:0000313" key="11">
    <source>
        <dbReference type="Proteomes" id="UP000051036"/>
    </source>
</evidence>
<evidence type="ECO:0000256" key="3">
    <source>
        <dbReference type="ARBA" id="ARBA00022741"/>
    </source>
</evidence>
<keyword evidence="2 7" id="KW-0812">Transmembrane</keyword>
<accession>A0A0R1U6W2</accession>
<dbReference type="InterPro" id="IPR025662">
    <property type="entry name" value="Sigma_54_int_dom_ATP-bd_1"/>
</dbReference>
<feature type="domain" description="ABC transmembrane type-1" evidence="9">
    <location>
        <begin position="15"/>
        <end position="291"/>
    </location>
</feature>
<dbReference type="Proteomes" id="UP000051036">
    <property type="component" value="Unassembled WGS sequence"/>
</dbReference>
<comment type="subcellular location">
    <subcellularLocation>
        <location evidence="1">Cell membrane</location>
        <topology evidence="1">Multi-pass membrane protein</topology>
    </subcellularLocation>
</comment>
<dbReference type="STRING" id="1423763.FC46_GL001214"/>
<dbReference type="PATRIC" id="fig|1423763.3.peg.1230"/>
<keyword evidence="11" id="KW-1185">Reference proteome</keyword>
<dbReference type="PANTHER" id="PTHR24221">
    <property type="entry name" value="ATP-BINDING CASSETTE SUB-FAMILY B"/>
    <property type="match status" value="1"/>
</dbReference>
<feature type="transmembrane region" description="Helical" evidence="7">
    <location>
        <begin position="234"/>
        <end position="256"/>
    </location>
</feature>
<evidence type="ECO:0000256" key="2">
    <source>
        <dbReference type="ARBA" id="ARBA00022692"/>
    </source>
</evidence>
<evidence type="ECO:0000313" key="10">
    <source>
        <dbReference type="EMBL" id="KRL88973.1"/>
    </source>
</evidence>
<evidence type="ECO:0000256" key="6">
    <source>
        <dbReference type="ARBA" id="ARBA00023136"/>
    </source>
</evidence>
<dbReference type="GO" id="GO:0005886">
    <property type="term" value="C:plasma membrane"/>
    <property type="evidence" value="ECO:0007669"/>
    <property type="project" value="UniProtKB-SubCell"/>
</dbReference>
<name>A0A0R1U6W2_9LACO</name>
<dbReference type="InterPro" id="IPR036640">
    <property type="entry name" value="ABC1_TM_sf"/>
</dbReference>
<dbReference type="PROSITE" id="PS50929">
    <property type="entry name" value="ABC_TM1F"/>
    <property type="match status" value="1"/>
</dbReference>
<dbReference type="GO" id="GO:0140359">
    <property type="term" value="F:ABC-type transporter activity"/>
    <property type="evidence" value="ECO:0007669"/>
    <property type="project" value="InterPro"/>
</dbReference>
<evidence type="ECO:0000259" key="9">
    <source>
        <dbReference type="PROSITE" id="PS50929"/>
    </source>
</evidence>
<keyword evidence="5 7" id="KW-1133">Transmembrane helix</keyword>
<dbReference type="Pfam" id="PF00664">
    <property type="entry name" value="ABC_membrane"/>
    <property type="match status" value="1"/>
</dbReference>
<dbReference type="PROSITE" id="PS50893">
    <property type="entry name" value="ABC_TRANSPORTER_2"/>
    <property type="match status" value="1"/>
</dbReference>
<dbReference type="PROSITE" id="PS00211">
    <property type="entry name" value="ABC_TRANSPORTER_1"/>
    <property type="match status" value="1"/>
</dbReference>
<feature type="transmembrane region" description="Helical" evidence="7">
    <location>
        <begin position="146"/>
        <end position="166"/>
    </location>
</feature>
<evidence type="ECO:0000256" key="4">
    <source>
        <dbReference type="ARBA" id="ARBA00022840"/>
    </source>
</evidence>
<protein>
    <submittedName>
        <fullName evidence="10">Uncharacterized protein</fullName>
    </submittedName>
</protein>
<keyword evidence="6 7" id="KW-0472">Membrane</keyword>
<keyword evidence="4" id="KW-0067">ATP-binding</keyword>
<reference evidence="10 11" key="1">
    <citation type="journal article" date="2015" name="Genome Announc.">
        <title>Expanding the biotechnology potential of lactobacilli through comparative genomics of 213 strains and associated genera.</title>
        <authorList>
            <person name="Sun Z."/>
            <person name="Harris H.M."/>
            <person name="McCann A."/>
            <person name="Guo C."/>
            <person name="Argimon S."/>
            <person name="Zhang W."/>
            <person name="Yang X."/>
            <person name="Jeffery I.B."/>
            <person name="Cooney J.C."/>
            <person name="Kagawa T.F."/>
            <person name="Liu W."/>
            <person name="Song Y."/>
            <person name="Salvetti E."/>
            <person name="Wrobel A."/>
            <person name="Rasinkangas P."/>
            <person name="Parkhill J."/>
            <person name="Rea M.C."/>
            <person name="O'Sullivan O."/>
            <person name="Ritari J."/>
            <person name="Douillard F.P."/>
            <person name="Paul Ross R."/>
            <person name="Yang R."/>
            <person name="Briner A.E."/>
            <person name="Felis G.E."/>
            <person name="de Vos W.M."/>
            <person name="Barrangou R."/>
            <person name="Klaenhammer T.R."/>
            <person name="Caufield P.W."/>
            <person name="Cui Y."/>
            <person name="Zhang H."/>
            <person name="O'Toole P.W."/>
        </authorList>
    </citation>
    <scope>NUCLEOTIDE SEQUENCE [LARGE SCALE GENOMIC DNA]</scope>
    <source>
        <strain evidence="10 11">DSM 16043</strain>
    </source>
</reference>
<feature type="transmembrane region" description="Helical" evidence="7">
    <location>
        <begin position="15"/>
        <end position="35"/>
    </location>
</feature>
<dbReference type="GO" id="GO:0016887">
    <property type="term" value="F:ATP hydrolysis activity"/>
    <property type="evidence" value="ECO:0007669"/>
    <property type="project" value="InterPro"/>
</dbReference>
<proteinExistence type="predicted"/>
<dbReference type="InterPro" id="IPR011527">
    <property type="entry name" value="ABC1_TM_dom"/>
</dbReference>
<dbReference type="InterPro" id="IPR039421">
    <property type="entry name" value="Type_1_exporter"/>
</dbReference>
<evidence type="ECO:0000256" key="5">
    <source>
        <dbReference type="ARBA" id="ARBA00022989"/>
    </source>
</evidence>
<evidence type="ECO:0000256" key="7">
    <source>
        <dbReference type="SAM" id="Phobius"/>
    </source>
</evidence>
<dbReference type="PANTHER" id="PTHR24221:SF654">
    <property type="entry name" value="ATP-BINDING CASSETTE SUB-FAMILY B MEMBER 6"/>
    <property type="match status" value="1"/>
</dbReference>
<sequence length="534" mass="59817">MSIKGLLKTNIPQTILVLFLYLIYAIAGTLGTYLFKYSLNAITAKNLNSFIFWEIITMVTELATALLLPLATVAFTRQIQDYLHQIRKDIMHHYYNGDDEKISTMQNDLTNNLKILSTDFATPLITIFSGLLSITFSIGILFRMSWILILTTAVLAVITLSLPKLLEKKMSQANATVNQKNERLLNTIAHWLGGLQELRRYNAFARLNKKLKEASGEYVESNKKNMLYRSWSEIINGLGNSVAQLGMVLISGILFFNHTISFGDFGVAASFAFIIFEGIWNITDSLTRIKSTKILREETTKLRQARTLEIPTSAFGVIATNLVAKYDNGETITYPDFTIKPGQKVLLTGDSGTGKSTLFKLLLNKLTPANGQIIYFYLYKNGNPIKSPVQVGNLPQDPIVFPASIKDNITMFDSKIQENVQTAVNKVQLTNDLAKMPAGLETQVDLKNENLSGGQRQKVVLARSLIHDQPFVLMDEVTSAIDQTATEKILDNLLKTKLKTKQTILMIAHNFTPEMRAKFDQEIKLTAVRKEAAE</sequence>